<evidence type="ECO:0000256" key="1">
    <source>
        <dbReference type="ARBA" id="ARBA00012722"/>
    </source>
</evidence>
<proteinExistence type="predicted"/>
<dbReference type="Gene3D" id="2.40.50.140">
    <property type="entry name" value="Nucleic acid-binding proteins"/>
    <property type="match status" value="1"/>
</dbReference>
<gene>
    <name evidence="10" type="ORF">COX24_00475</name>
</gene>
<keyword evidence="3" id="KW-0235">DNA replication</keyword>
<evidence type="ECO:0000256" key="8">
    <source>
        <dbReference type="ARBA" id="ARBA00034005"/>
    </source>
</evidence>
<dbReference type="PANTHER" id="PTHR23389:SF9">
    <property type="entry name" value="DNA LIGASE"/>
    <property type="match status" value="1"/>
</dbReference>
<evidence type="ECO:0000259" key="9">
    <source>
        <dbReference type="SMART" id="SM00532"/>
    </source>
</evidence>
<dbReference type="AlphaFoldDB" id="A0A2G9ZFQ8"/>
<keyword evidence="5" id="KW-0862">Zinc</keyword>
<dbReference type="EMBL" id="PCSB01000011">
    <property type="protein sequence ID" value="PIP32003.1"/>
    <property type="molecule type" value="Genomic_DNA"/>
</dbReference>
<organism evidence="10 11">
    <name type="scientific">bacterium (Candidatus Gribaldobacteria) CG23_combo_of_CG06-09_8_20_14_all_37_87_8</name>
    <dbReference type="NCBI Taxonomy" id="2014278"/>
    <lineage>
        <taxon>Bacteria</taxon>
        <taxon>Candidatus Gribaldobacteria</taxon>
    </lineage>
</organism>
<evidence type="ECO:0000256" key="3">
    <source>
        <dbReference type="ARBA" id="ARBA00022705"/>
    </source>
</evidence>
<evidence type="ECO:0000256" key="4">
    <source>
        <dbReference type="ARBA" id="ARBA00022763"/>
    </source>
</evidence>
<keyword evidence="4" id="KW-0227">DNA damage</keyword>
<dbReference type="NCBIfam" id="NF005932">
    <property type="entry name" value="PRK07956.1"/>
    <property type="match status" value="1"/>
</dbReference>
<dbReference type="InterPro" id="IPR013839">
    <property type="entry name" value="DNAligase_adenylation"/>
</dbReference>
<dbReference type="InterPro" id="IPR012340">
    <property type="entry name" value="NA-bd_OB-fold"/>
</dbReference>
<dbReference type="GO" id="GO:0046872">
    <property type="term" value="F:metal ion binding"/>
    <property type="evidence" value="ECO:0007669"/>
    <property type="project" value="UniProtKB-KW"/>
</dbReference>
<dbReference type="Gene3D" id="3.30.470.30">
    <property type="entry name" value="DNA ligase/mRNA capping enzyme"/>
    <property type="match status" value="1"/>
</dbReference>
<keyword evidence="2 10" id="KW-0436">Ligase</keyword>
<protein>
    <recommendedName>
        <fullName evidence="1">DNA ligase (NAD(+))</fullName>
        <ecNumber evidence="1">6.5.1.2</ecNumber>
    </recommendedName>
</protein>
<dbReference type="GO" id="GO:0006281">
    <property type="term" value="P:DNA repair"/>
    <property type="evidence" value="ECO:0007669"/>
    <property type="project" value="UniProtKB-KW"/>
</dbReference>
<dbReference type="InterPro" id="IPR013840">
    <property type="entry name" value="DNAligase_N"/>
</dbReference>
<evidence type="ECO:0000313" key="11">
    <source>
        <dbReference type="Proteomes" id="UP000230447"/>
    </source>
</evidence>
<evidence type="ECO:0000256" key="6">
    <source>
        <dbReference type="ARBA" id="ARBA00023027"/>
    </source>
</evidence>
<dbReference type="SMART" id="SM00532">
    <property type="entry name" value="LIGANc"/>
    <property type="match status" value="1"/>
</dbReference>
<dbReference type="SUPFAM" id="SSF56091">
    <property type="entry name" value="DNA ligase/mRNA capping enzyme, catalytic domain"/>
    <property type="match status" value="1"/>
</dbReference>
<dbReference type="EC" id="6.5.1.2" evidence="1"/>
<keyword evidence="7" id="KW-0234">DNA repair</keyword>
<evidence type="ECO:0000256" key="5">
    <source>
        <dbReference type="ARBA" id="ARBA00022833"/>
    </source>
</evidence>
<reference evidence="10 11" key="1">
    <citation type="submission" date="2017-09" db="EMBL/GenBank/DDBJ databases">
        <title>Depth-based differentiation of microbial function through sediment-hosted aquifers and enrichment of novel symbionts in the deep terrestrial subsurface.</title>
        <authorList>
            <person name="Probst A.J."/>
            <person name="Ladd B."/>
            <person name="Jarett J.K."/>
            <person name="Geller-Mcgrath D.E."/>
            <person name="Sieber C.M."/>
            <person name="Emerson J.B."/>
            <person name="Anantharaman K."/>
            <person name="Thomas B.C."/>
            <person name="Malmstrom R."/>
            <person name="Stieglmeier M."/>
            <person name="Klingl A."/>
            <person name="Woyke T."/>
            <person name="Ryan C.M."/>
            <person name="Banfield J.F."/>
        </authorList>
    </citation>
    <scope>NUCLEOTIDE SEQUENCE [LARGE SCALE GENOMIC DNA]</scope>
    <source>
        <strain evidence="10">CG23_combo_of_CG06-09_8_20_14_all_37_87_8</strain>
    </source>
</reference>
<dbReference type="CDD" id="cd00114">
    <property type="entry name" value="LIGANc"/>
    <property type="match status" value="1"/>
</dbReference>
<dbReference type="GO" id="GO:0003911">
    <property type="term" value="F:DNA ligase (NAD+) activity"/>
    <property type="evidence" value="ECO:0007669"/>
    <property type="project" value="InterPro"/>
</dbReference>
<feature type="non-terminal residue" evidence="10">
    <location>
        <position position="337"/>
    </location>
</feature>
<comment type="caution">
    <text evidence="10">The sequence shown here is derived from an EMBL/GenBank/DDBJ whole genome shotgun (WGS) entry which is preliminary data.</text>
</comment>
<dbReference type="Proteomes" id="UP000230447">
    <property type="component" value="Unassembled WGS sequence"/>
</dbReference>
<dbReference type="PANTHER" id="PTHR23389">
    <property type="entry name" value="CHROMOSOME TRANSMISSION FIDELITY FACTOR 18"/>
    <property type="match status" value="1"/>
</dbReference>
<dbReference type="Gene3D" id="1.10.287.610">
    <property type="entry name" value="Helix hairpin bin"/>
    <property type="match status" value="1"/>
</dbReference>
<sequence length="337" mass="38373">MRQVKQRIEKLKQVINHHRYLRHVLDKEEITEAALDSLKKELFDLEQKYPQFITPDSPTQRVEGKVSKGFAKTQHTTPMFSLNDAFSEQDIIDWETRITKLLTLEEEKKLDYFCEVKVDGLAASLIYKDGVFVSGATRGDGKIGEDTTNNIKTIESIPLRLEKPISCEVRGEAYITKKDFILLNKEQAKKGEELFANPRNTAAGALRQLDPKVVGERRLSFLAWQLMPAVDQITENNLLKEYGFKTPESRFCLSLKEVFIFYQEVLKQRDKLPYQIDGLVVSVNNNQVFDQLGIVGKSPRGAIAYKFPLKQATTIIDDIKLQVGRTGAITPVAILRP</sequence>
<feature type="domain" description="NAD-dependent DNA ligase N-terminal" evidence="9">
    <location>
        <begin position="3"/>
        <end position="337"/>
    </location>
</feature>
<evidence type="ECO:0000256" key="7">
    <source>
        <dbReference type="ARBA" id="ARBA00023204"/>
    </source>
</evidence>
<evidence type="ECO:0000256" key="2">
    <source>
        <dbReference type="ARBA" id="ARBA00022598"/>
    </source>
</evidence>
<dbReference type="PROSITE" id="PS01055">
    <property type="entry name" value="DNA_LIGASE_N1"/>
    <property type="match status" value="1"/>
</dbReference>
<accession>A0A2G9ZFQ8</accession>
<keyword evidence="6" id="KW-0520">NAD</keyword>
<comment type="catalytic activity">
    <reaction evidence="8">
        <text>NAD(+) + (deoxyribonucleotide)n-3'-hydroxyl + 5'-phospho-(deoxyribonucleotide)m = (deoxyribonucleotide)n+m + AMP + beta-nicotinamide D-nucleotide.</text>
        <dbReference type="EC" id="6.5.1.2"/>
    </reaction>
</comment>
<evidence type="ECO:0000313" key="10">
    <source>
        <dbReference type="EMBL" id="PIP32003.1"/>
    </source>
</evidence>
<dbReference type="Pfam" id="PF01653">
    <property type="entry name" value="DNA_ligase_aden"/>
    <property type="match status" value="1"/>
</dbReference>
<name>A0A2G9ZFQ8_9BACT</name>
<dbReference type="InterPro" id="IPR018239">
    <property type="entry name" value="DNA_ligase_AS"/>
</dbReference>